<keyword evidence="1" id="KW-0812">Transmembrane</keyword>
<evidence type="ECO:0000313" key="2">
    <source>
        <dbReference type="EMBL" id="MXY93278.1"/>
    </source>
</evidence>
<gene>
    <name evidence="2" type="ORF">F4Y42_07500</name>
</gene>
<proteinExistence type="predicted"/>
<sequence length="115" mass="12268">MKTKKFTAPRQGLTGAVFMIGLAILFATDWIWPGILVLVGVTSLLGAYLGHSDSDDEDIPLRVDKPLEDEPRAQVRYAAQCASCGATTPKDLIEGTATELNAVCGFCGTPLAQEQ</sequence>
<comment type="caution">
    <text evidence="2">The sequence shown here is derived from an EMBL/GenBank/DDBJ whole genome shotgun (WGS) entry which is preliminary data.</text>
</comment>
<dbReference type="EMBL" id="VXRG01000065">
    <property type="protein sequence ID" value="MXY93278.1"/>
    <property type="molecule type" value="Genomic_DNA"/>
</dbReference>
<protein>
    <submittedName>
        <fullName evidence="2">Uncharacterized protein</fullName>
    </submittedName>
</protein>
<organism evidence="2">
    <name type="scientific">Caldilineaceae bacterium SB0664_bin_27</name>
    <dbReference type="NCBI Taxonomy" id="2605260"/>
    <lineage>
        <taxon>Bacteria</taxon>
        <taxon>Bacillati</taxon>
        <taxon>Chloroflexota</taxon>
        <taxon>Caldilineae</taxon>
        <taxon>Caldilineales</taxon>
        <taxon>Caldilineaceae</taxon>
    </lineage>
</organism>
<keyword evidence="1" id="KW-1133">Transmembrane helix</keyword>
<evidence type="ECO:0000256" key="1">
    <source>
        <dbReference type="SAM" id="Phobius"/>
    </source>
</evidence>
<keyword evidence="1" id="KW-0472">Membrane</keyword>
<dbReference type="AlphaFoldDB" id="A0A6B0YV16"/>
<feature type="transmembrane region" description="Helical" evidence="1">
    <location>
        <begin position="12"/>
        <end position="28"/>
    </location>
</feature>
<reference evidence="2" key="1">
    <citation type="submission" date="2019-09" db="EMBL/GenBank/DDBJ databases">
        <title>Characterisation of the sponge microbiome using genome-centric metagenomics.</title>
        <authorList>
            <person name="Engelberts J.P."/>
            <person name="Robbins S.J."/>
            <person name="De Goeij J.M."/>
            <person name="Aranda M."/>
            <person name="Bell S.C."/>
            <person name="Webster N.S."/>
        </authorList>
    </citation>
    <scope>NUCLEOTIDE SEQUENCE</scope>
    <source>
        <strain evidence="2">SB0664_bin_27</strain>
    </source>
</reference>
<name>A0A6B0YV16_9CHLR</name>
<accession>A0A6B0YV16</accession>